<dbReference type="SMART" id="SM00408">
    <property type="entry name" value="IGc2"/>
    <property type="match status" value="3"/>
</dbReference>
<keyword evidence="4" id="KW-0677">Repeat</keyword>
<dbReference type="CDD" id="cd00096">
    <property type="entry name" value="Ig"/>
    <property type="match status" value="1"/>
</dbReference>
<dbReference type="FunFam" id="2.60.40.10:FF:000328">
    <property type="entry name" value="CLUMA_CG000981, isoform A"/>
    <property type="match status" value="1"/>
</dbReference>
<evidence type="ECO:0000313" key="10">
    <source>
        <dbReference type="EMBL" id="JAS36664.1"/>
    </source>
</evidence>
<evidence type="ECO:0000256" key="2">
    <source>
        <dbReference type="ARBA" id="ARBA00022475"/>
    </source>
</evidence>
<proteinExistence type="predicted"/>
<evidence type="ECO:0000256" key="1">
    <source>
        <dbReference type="ARBA" id="ARBA00004236"/>
    </source>
</evidence>
<dbReference type="GO" id="GO:0005886">
    <property type="term" value="C:plasma membrane"/>
    <property type="evidence" value="ECO:0007669"/>
    <property type="project" value="UniProtKB-SubCell"/>
</dbReference>
<keyword evidence="7" id="KW-0325">Glycoprotein</keyword>
<dbReference type="Gene3D" id="2.60.40.10">
    <property type="entry name" value="Immunoglobulins"/>
    <property type="match status" value="3"/>
</dbReference>
<feature type="domain" description="Ig-like" evidence="9">
    <location>
        <begin position="98"/>
        <end position="177"/>
    </location>
</feature>
<dbReference type="InterPro" id="IPR003598">
    <property type="entry name" value="Ig_sub2"/>
</dbReference>
<sequence>MTSNRAASMRREAVLVCIVEDLAAYKVAWLRVDTQTILTIHNYVITKNKRIGVSYNEHTVWNLHIREVHQSDRGWYMCQLNTDPMKSQVGFLEVVVPPDILDYPTSSDMIVQEGANVTLRCAASGYPAPNITWRREGGDLLPSMDGKEVNVVDGPELYIQHATRRHMGAYLCIASNGIPPSVMKRMMLVVNFPPMVWISKRTATVGFGQHLTLECKSEAYPKAVNYWTKGKGEIIANGKKFDTHIAGIGYNILMKLTIKHFTHLDQGEYKCVSKNVLGEVHDTITVSVLDDNEVLSTGLPRHKELILAENGYNSGFSTVALPFIIVSLLATTQCLYAIAI</sequence>
<feature type="domain" description="Ig-like" evidence="9">
    <location>
        <begin position="194"/>
        <end position="287"/>
    </location>
</feature>
<dbReference type="EMBL" id="GEDC01000634">
    <property type="protein sequence ID" value="JAS36664.1"/>
    <property type="molecule type" value="Transcribed_RNA"/>
</dbReference>
<protein>
    <recommendedName>
        <fullName evidence="9">Ig-like domain-containing protein</fullName>
    </recommendedName>
</protein>
<dbReference type="SMART" id="SM00409">
    <property type="entry name" value="IG"/>
    <property type="match status" value="3"/>
</dbReference>
<dbReference type="Pfam" id="PF13927">
    <property type="entry name" value="Ig_3"/>
    <property type="match status" value="1"/>
</dbReference>
<dbReference type="InterPro" id="IPR007110">
    <property type="entry name" value="Ig-like_dom"/>
</dbReference>
<keyword evidence="6" id="KW-1015">Disulfide bond</keyword>
<evidence type="ECO:0000256" key="5">
    <source>
        <dbReference type="ARBA" id="ARBA00023136"/>
    </source>
</evidence>
<evidence type="ECO:0000256" key="6">
    <source>
        <dbReference type="ARBA" id="ARBA00023157"/>
    </source>
</evidence>
<dbReference type="InterPro" id="IPR036179">
    <property type="entry name" value="Ig-like_dom_sf"/>
</dbReference>
<comment type="subcellular location">
    <subcellularLocation>
        <location evidence="1">Cell membrane</location>
    </subcellularLocation>
</comment>
<dbReference type="InterPro" id="IPR051170">
    <property type="entry name" value="Neural/epithelial_adhesion"/>
</dbReference>
<feature type="domain" description="Ig-like" evidence="9">
    <location>
        <begin position="1"/>
        <end position="90"/>
    </location>
</feature>
<evidence type="ECO:0000256" key="8">
    <source>
        <dbReference type="ARBA" id="ARBA00023319"/>
    </source>
</evidence>
<dbReference type="InterPro" id="IPR013783">
    <property type="entry name" value="Ig-like_fold"/>
</dbReference>
<dbReference type="InterPro" id="IPR003599">
    <property type="entry name" value="Ig_sub"/>
</dbReference>
<evidence type="ECO:0000256" key="3">
    <source>
        <dbReference type="ARBA" id="ARBA00022729"/>
    </source>
</evidence>
<reference evidence="10" key="1">
    <citation type="submission" date="2015-12" db="EMBL/GenBank/DDBJ databases">
        <title>De novo transcriptome assembly of four potential Pierce s Disease insect vectors from Arizona vineyards.</title>
        <authorList>
            <person name="Tassone E.E."/>
        </authorList>
    </citation>
    <scope>NUCLEOTIDE SEQUENCE</scope>
</reference>
<dbReference type="GO" id="GO:0043005">
    <property type="term" value="C:neuron projection"/>
    <property type="evidence" value="ECO:0007669"/>
    <property type="project" value="TreeGrafter"/>
</dbReference>
<dbReference type="AlphaFoldDB" id="A0A1B6EFL9"/>
<dbReference type="PROSITE" id="PS50835">
    <property type="entry name" value="IG_LIKE"/>
    <property type="match status" value="3"/>
</dbReference>
<evidence type="ECO:0000256" key="4">
    <source>
        <dbReference type="ARBA" id="ARBA00022737"/>
    </source>
</evidence>
<keyword evidence="2" id="KW-1003">Cell membrane</keyword>
<dbReference type="Pfam" id="PF07679">
    <property type="entry name" value="I-set"/>
    <property type="match status" value="1"/>
</dbReference>
<evidence type="ECO:0000259" key="9">
    <source>
        <dbReference type="PROSITE" id="PS50835"/>
    </source>
</evidence>
<dbReference type="InterPro" id="IPR013098">
    <property type="entry name" value="Ig_I-set"/>
</dbReference>
<dbReference type="SUPFAM" id="SSF48726">
    <property type="entry name" value="Immunoglobulin"/>
    <property type="match status" value="3"/>
</dbReference>
<keyword evidence="5" id="KW-0472">Membrane</keyword>
<gene>
    <name evidence="10" type="ORF">g.8857</name>
</gene>
<dbReference type="PANTHER" id="PTHR12231:SF253">
    <property type="entry name" value="DPR-INTERACTING PROTEIN ETA, ISOFORM B-RELATED"/>
    <property type="match status" value="1"/>
</dbReference>
<dbReference type="PANTHER" id="PTHR12231">
    <property type="entry name" value="CTX-RELATED TYPE I TRANSMEMBRANE PROTEIN"/>
    <property type="match status" value="1"/>
</dbReference>
<keyword evidence="8" id="KW-0393">Immunoglobulin domain</keyword>
<evidence type="ECO:0000256" key="7">
    <source>
        <dbReference type="ARBA" id="ARBA00023180"/>
    </source>
</evidence>
<keyword evidence="3" id="KW-0732">Signal</keyword>
<accession>A0A1B6EFL9</accession>
<name>A0A1B6EFL9_9HEMI</name>
<organism evidence="10">
    <name type="scientific">Clastoptera arizonana</name>
    <name type="common">Arizona spittle bug</name>
    <dbReference type="NCBI Taxonomy" id="38151"/>
    <lineage>
        <taxon>Eukaryota</taxon>
        <taxon>Metazoa</taxon>
        <taxon>Ecdysozoa</taxon>
        <taxon>Arthropoda</taxon>
        <taxon>Hexapoda</taxon>
        <taxon>Insecta</taxon>
        <taxon>Pterygota</taxon>
        <taxon>Neoptera</taxon>
        <taxon>Paraneoptera</taxon>
        <taxon>Hemiptera</taxon>
        <taxon>Auchenorrhyncha</taxon>
        <taxon>Cercopoidea</taxon>
        <taxon>Clastopteridae</taxon>
        <taxon>Clastoptera</taxon>
    </lineage>
</organism>